<proteinExistence type="predicted"/>
<keyword evidence="2" id="KW-0812">Transmembrane</keyword>
<dbReference type="RefSeq" id="WP_174715801.1">
    <property type="nucleotide sequence ID" value="NZ_CADIKP010000010.1"/>
</dbReference>
<organism evidence="3 4">
    <name type="scientific">Achromobacter denitrificans</name>
    <name type="common">Alcaligenes denitrificans</name>
    <dbReference type="NCBI Taxonomy" id="32002"/>
    <lineage>
        <taxon>Bacteria</taxon>
        <taxon>Pseudomonadati</taxon>
        <taxon>Pseudomonadota</taxon>
        <taxon>Betaproteobacteria</taxon>
        <taxon>Burkholderiales</taxon>
        <taxon>Alcaligenaceae</taxon>
        <taxon>Achromobacter</taxon>
    </lineage>
</organism>
<protein>
    <submittedName>
        <fullName evidence="3">Uncharacterized protein</fullName>
    </submittedName>
</protein>
<dbReference type="EMBL" id="CP054569">
    <property type="protein sequence ID" value="QKQ45991.1"/>
    <property type="molecule type" value="Genomic_DNA"/>
</dbReference>
<gene>
    <name evidence="3" type="ORF">FOC81_04490</name>
</gene>
<evidence type="ECO:0000256" key="1">
    <source>
        <dbReference type="SAM" id="MobiDB-lite"/>
    </source>
</evidence>
<name>A0A6N0JFT2_ACHDE</name>
<feature type="compositionally biased region" description="Low complexity" evidence="1">
    <location>
        <begin position="113"/>
        <end position="122"/>
    </location>
</feature>
<dbReference type="Proteomes" id="UP000509782">
    <property type="component" value="Chromosome"/>
</dbReference>
<evidence type="ECO:0000256" key="2">
    <source>
        <dbReference type="SAM" id="Phobius"/>
    </source>
</evidence>
<feature type="compositionally biased region" description="Basic and acidic residues" evidence="1">
    <location>
        <begin position="123"/>
        <end position="135"/>
    </location>
</feature>
<feature type="region of interest" description="Disordered" evidence="1">
    <location>
        <begin position="61"/>
        <end position="151"/>
    </location>
</feature>
<evidence type="ECO:0000313" key="4">
    <source>
        <dbReference type="Proteomes" id="UP000509782"/>
    </source>
</evidence>
<dbReference type="AlphaFoldDB" id="A0A6N0JFT2"/>
<sequence length="628" mass="68048">MSSDVADGAAPAAKWLDELSHWYTGIAENSHYQEKVYCYFDSAAGKPDLNFAVVLEPTPAAADKAPESEPAAPARRLPAENTSKRTAEQSATVERSNLKNLLPTRAEGRGRVALRALPPAARAPKDEAQDARPGDNKALPQSQSAGGAEVSDFKSSAARSFSINNTPVDYAFHMASSSALNEDLLKLLVRSPPPKDAPNCVSLAVSLSPETFKQDPCMQTEAGRYGILLRAALMAKVAGSKGNLALYINRLEDLREMFGKAEELPVPAIQRARVVRALWDLLEDVRETAPVIPDKLRQLPDELRAVLTGPARITPGGLADLAWYRWNLSLPIWISKHVTRLTRLGHLFAYAAFASLLLLSLHPALAPAAGGFADWLGQVAAWRSRALPDGATLAMAFAAAAGAFYALTTQRLTMPERVALSINDKIEAVLDSAIADLMKANMDVQIGRLGRGEPPGLIPESVARKLDDAFSLKELVNSYESTVRARLRHVAHEVRKAQNIRVESHQRVRNAALGVTASFVLLEIGSRIQDHRDLQAGTDAMSYAYWLHRQGPGATAAGNPAAEGAPTAILDCARNEIVQHQPSSSECLDQWRESSLASSSQLLFLVFLIALIMFVVRVMRRASNEDAS</sequence>
<evidence type="ECO:0000313" key="3">
    <source>
        <dbReference type="EMBL" id="QKQ45991.1"/>
    </source>
</evidence>
<keyword evidence="2" id="KW-1133">Transmembrane helix</keyword>
<keyword evidence="2" id="KW-0472">Membrane</keyword>
<feature type="compositionally biased region" description="Polar residues" evidence="1">
    <location>
        <begin position="88"/>
        <end position="99"/>
    </location>
</feature>
<feature type="transmembrane region" description="Helical" evidence="2">
    <location>
        <begin position="386"/>
        <end position="407"/>
    </location>
</feature>
<reference evidence="3 4" key="1">
    <citation type="submission" date="2020-05" db="EMBL/GenBank/DDBJ databases">
        <title>FDA dAtabase for Regulatory Grade micrObial Sequences (FDA-ARGOS): Supporting development and validation of Infectious Disease Dx tests.</title>
        <authorList>
            <person name="Sproer C."/>
            <person name="Gronow S."/>
            <person name="Severitt S."/>
            <person name="Schroder I."/>
            <person name="Tallon L."/>
            <person name="Sadzewicz L."/>
            <person name="Zhao X."/>
            <person name="Vavikolanu K."/>
            <person name="Mehta A."/>
            <person name="Aluvathingal J."/>
            <person name="Nadendla S."/>
            <person name="Myers T."/>
            <person name="Yan Y."/>
            <person name="Sichtig H."/>
        </authorList>
    </citation>
    <scope>NUCLEOTIDE SEQUENCE [LARGE SCALE GENOMIC DNA]</scope>
    <source>
        <strain evidence="3 4">FDAARGOS_787</strain>
    </source>
</reference>
<feature type="transmembrane region" description="Helical" evidence="2">
    <location>
        <begin position="347"/>
        <end position="366"/>
    </location>
</feature>
<accession>A0A6N0JFT2</accession>
<feature type="compositionally biased region" description="Low complexity" evidence="1">
    <location>
        <begin position="61"/>
        <end position="80"/>
    </location>
</feature>
<feature type="transmembrane region" description="Helical" evidence="2">
    <location>
        <begin position="602"/>
        <end position="619"/>
    </location>
</feature>